<keyword evidence="2" id="KW-1185">Reference proteome</keyword>
<reference evidence="1" key="1">
    <citation type="submission" date="2020-05" db="EMBL/GenBank/DDBJ databases">
        <title>Large-scale comparative analyses of tick genomes elucidate their genetic diversity and vector capacities.</title>
        <authorList>
            <person name="Jia N."/>
            <person name="Wang J."/>
            <person name="Shi W."/>
            <person name="Du L."/>
            <person name="Sun Y."/>
            <person name="Zhan W."/>
            <person name="Jiang J."/>
            <person name="Wang Q."/>
            <person name="Zhang B."/>
            <person name="Ji P."/>
            <person name="Sakyi L.B."/>
            <person name="Cui X."/>
            <person name="Yuan T."/>
            <person name="Jiang B."/>
            <person name="Yang W."/>
            <person name="Lam T.T.-Y."/>
            <person name="Chang Q."/>
            <person name="Ding S."/>
            <person name="Wang X."/>
            <person name="Zhu J."/>
            <person name="Ruan X."/>
            <person name="Zhao L."/>
            <person name="Wei J."/>
            <person name="Que T."/>
            <person name="Du C."/>
            <person name="Cheng J."/>
            <person name="Dai P."/>
            <person name="Han X."/>
            <person name="Huang E."/>
            <person name="Gao Y."/>
            <person name="Liu J."/>
            <person name="Shao H."/>
            <person name="Ye R."/>
            <person name="Li L."/>
            <person name="Wei W."/>
            <person name="Wang X."/>
            <person name="Wang C."/>
            <person name="Yang T."/>
            <person name="Huo Q."/>
            <person name="Li W."/>
            <person name="Guo W."/>
            <person name="Chen H."/>
            <person name="Zhou L."/>
            <person name="Ni X."/>
            <person name="Tian J."/>
            <person name="Zhou Y."/>
            <person name="Sheng Y."/>
            <person name="Liu T."/>
            <person name="Pan Y."/>
            <person name="Xia L."/>
            <person name="Li J."/>
            <person name="Zhao F."/>
            <person name="Cao W."/>
        </authorList>
    </citation>
    <scope>NUCLEOTIDE SEQUENCE</scope>
    <source>
        <strain evidence="1">Hyas-2018</strain>
    </source>
</reference>
<proteinExistence type="predicted"/>
<dbReference type="Proteomes" id="UP000821845">
    <property type="component" value="Chromosome 11"/>
</dbReference>
<evidence type="ECO:0000313" key="2">
    <source>
        <dbReference type="Proteomes" id="UP000821845"/>
    </source>
</evidence>
<comment type="caution">
    <text evidence="1">The sequence shown here is derived from an EMBL/GenBank/DDBJ whole genome shotgun (WGS) entry which is preliminary data.</text>
</comment>
<gene>
    <name evidence="1" type="ORF">HPB50_014292</name>
</gene>
<protein>
    <submittedName>
        <fullName evidence="1">Uncharacterized protein</fullName>
    </submittedName>
</protein>
<name>A0ACB7T4Q7_HYAAI</name>
<dbReference type="EMBL" id="CM023491">
    <property type="protein sequence ID" value="KAH6941129.1"/>
    <property type="molecule type" value="Genomic_DNA"/>
</dbReference>
<accession>A0ACB7T4Q7</accession>
<evidence type="ECO:0000313" key="1">
    <source>
        <dbReference type="EMBL" id="KAH6941129.1"/>
    </source>
</evidence>
<organism evidence="1 2">
    <name type="scientific">Hyalomma asiaticum</name>
    <name type="common">Tick</name>
    <dbReference type="NCBI Taxonomy" id="266040"/>
    <lineage>
        <taxon>Eukaryota</taxon>
        <taxon>Metazoa</taxon>
        <taxon>Ecdysozoa</taxon>
        <taxon>Arthropoda</taxon>
        <taxon>Chelicerata</taxon>
        <taxon>Arachnida</taxon>
        <taxon>Acari</taxon>
        <taxon>Parasitiformes</taxon>
        <taxon>Ixodida</taxon>
        <taxon>Ixodoidea</taxon>
        <taxon>Ixodidae</taxon>
        <taxon>Hyalomminae</taxon>
        <taxon>Hyalomma</taxon>
    </lineage>
</organism>
<sequence>MASGSSKKEPGGHSALPKRTESSTSAKGGILRVPMGATKPVIPVPPDAAVRWNEENVKKTFHPQDKDYGMMKVEEPKTPYSYDMTKEQSPVSAQVLAQRIEICRNETLAAARAKREEEQGMSEAERERHREFEKKRKMHYNEFQAIKEAREKMKRGESEEQAEEEEARAVAKAEAEAQAAAQAEAAKAAAAKAEAAKAGAPKADAETSNKK</sequence>